<dbReference type="Proteomes" id="UP000038045">
    <property type="component" value="Unplaced"/>
</dbReference>
<reference evidence="4" key="1">
    <citation type="submission" date="2017-02" db="UniProtKB">
        <authorList>
            <consortium name="WormBaseParasite"/>
        </authorList>
    </citation>
    <scope>IDENTIFICATION</scope>
</reference>
<evidence type="ECO:0000313" key="4">
    <source>
        <dbReference type="WBParaSite" id="PTRK_0000262500.1"/>
    </source>
</evidence>
<feature type="compositionally biased region" description="Acidic residues" evidence="1">
    <location>
        <begin position="89"/>
        <end position="111"/>
    </location>
</feature>
<dbReference type="WBParaSite" id="PTRK_0000262500.1">
    <property type="protein sequence ID" value="PTRK_0000262500.1"/>
    <property type="gene ID" value="PTRK_0000262500"/>
</dbReference>
<name>A0A0N4Z683_PARTI</name>
<evidence type="ECO:0000256" key="2">
    <source>
        <dbReference type="SAM" id="SignalP"/>
    </source>
</evidence>
<evidence type="ECO:0000313" key="3">
    <source>
        <dbReference type="Proteomes" id="UP000038045"/>
    </source>
</evidence>
<keyword evidence="2" id="KW-0732">Signal</keyword>
<dbReference type="AlphaFoldDB" id="A0A0N4Z683"/>
<accession>A0A0N4Z683</accession>
<sequence length="111" mass="13029">MISHFFKQYLFLLLLRLVFSNDAVNEGIHNEMLENSSYINITSDIDLENLNRTQNLTHETYDLRNLTNLLQIEENNSELNNLVTLPPEESGDDEEEEEEDSEESDEEYKES</sequence>
<organism evidence="3 4">
    <name type="scientific">Parastrongyloides trichosuri</name>
    <name type="common">Possum-specific nematode worm</name>
    <dbReference type="NCBI Taxonomy" id="131310"/>
    <lineage>
        <taxon>Eukaryota</taxon>
        <taxon>Metazoa</taxon>
        <taxon>Ecdysozoa</taxon>
        <taxon>Nematoda</taxon>
        <taxon>Chromadorea</taxon>
        <taxon>Rhabditida</taxon>
        <taxon>Tylenchina</taxon>
        <taxon>Panagrolaimomorpha</taxon>
        <taxon>Strongyloidoidea</taxon>
        <taxon>Strongyloididae</taxon>
        <taxon>Parastrongyloides</taxon>
    </lineage>
</organism>
<feature type="region of interest" description="Disordered" evidence="1">
    <location>
        <begin position="77"/>
        <end position="111"/>
    </location>
</feature>
<feature type="chain" id="PRO_5005891344" evidence="2">
    <location>
        <begin position="21"/>
        <end position="111"/>
    </location>
</feature>
<protein>
    <submittedName>
        <fullName evidence="4">Uncharacterized protein</fullName>
    </submittedName>
</protein>
<proteinExistence type="predicted"/>
<evidence type="ECO:0000256" key="1">
    <source>
        <dbReference type="SAM" id="MobiDB-lite"/>
    </source>
</evidence>
<feature type="signal peptide" evidence="2">
    <location>
        <begin position="1"/>
        <end position="20"/>
    </location>
</feature>
<keyword evidence="3" id="KW-1185">Reference proteome</keyword>